<dbReference type="EMBL" id="WIXP02000005">
    <property type="protein sequence ID" value="KAF6210782.1"/>
    <property type="molecule type" value="Genomic_DNA"/>
</dbReference>
<dbReference type="AlphaFoldDB" id="A0A8S9XP02"/>
<name>A0A8S9XP02_APOLU</name>
<accession>A0A8S9XP02</accession>
<dbReference type="Proteomes" id="UP000466442">
    <property type="component" value="Linkage Group LG5"/>
</dbReference>
<evidence type="ECO:0000313" key="2">
    <source>
        <dbReference type="Proteomes" id="UP000466442"/>
    </source>
</evidence>
<comment type="caution">
    <text evidence="1">The sequence shown here is derived from an EMBL/GenBank/DDBJ whole genome shotgun (WGS) entry which is preliminary data.</text>
</comment>
<proteinExistence type="predicted"/>
<organism evidence="1 2">
    <name type="scientific">Apolygus lucorum</name>
    <name type="common">Small green plant bug</name>
    <name type="synonym">Lygocoris lucorum</name>
    <dbReference type="NCBI Taxonomy" id="248454"/>
    <lineage>
        <taxon>Eukaryota</taxon>
        <taxon>Metazoa</taxon>
        <taxon>Ecdysozoa</taxon>
        <taxon>Arthropoda</taxon>
        <taxon>Hexapoda</taxon>
        <taxon>Insecta</taxon>
        <taxon>Pterygota</taxon>
        <taxon>Neoptera</taxon>
        <taxon>Paraneoptera</taxon>
        <taxon>Hemiptera</taxon>
        <taxon>Heteroptera</taxon>
        <taxon>Panheteroptera</taxon>
        <taxon>Cimicomorpha</taxon>
        <taxon>Miridae</taxon>
        <taxon>Mirini</taxon>
        <taxon>Apolygus</taxon>
    </lineage>
</organism>
<gene>
    <name evidence="1" type="ORF">GE061_013893</name>
</gene>
<keyword evidence="2" id="KW-1185">Reference proteome</keyword>
<sequence length="297" mass="33390">MVFYVDPKIGGPSNETFNVVPMNPSVAEFWRTNVSEHVYQALKENTERQVGFLICPLYDNVNTTRPHGFIVSVHVRIRPRGATGGEVILGISGFLPNPPKAMSEADEFEISIKDESEVQIEMTGSGFVTGTLKGNRSEDYERVEYRFFTTLMVDGIVVSRCRDEGLRLTQFKKSVRGNDDSPGLLFSQRLGGCLYHPLNVVPMSSKAIYECKTKLENPILGYLKSTNLLNKKPIPDGETPPRYVQFRYIRIPASNYSYVDTSLIVVYSDKFSTRPAGFFFRCTSGPLVVVDNLYIPN</sequence>
<evidence type="ECO:0000313" key="1">
    <source>
        <dbReference type="EMBL" id="KAF6210782.1"/>
    </source>
</evidence>
<protein>
    <submittedName>
        <fullName evidence="1">Uncharacterized protein</fullName>
    </submittedName>
</protein>
<reference evidence="1" key="1">
    <citation type="journal article" date="2021" name="Mol. Ecol. Resour.">
        <title>Apolygus lucorum genome provides insights into omnivorousness and mesophyll feeding.</title>
        <authorList>
            <person name="Liu Y."/>
            <person name="Liu H."/>
            <person name="Wang H."/>
            <person name="Huang T."/>
            <person name="Liu B."/>
            <person name="Yang B."/>
            <person name="Yin L."/>
            <person name="Li B."/>
            <person name="Zhang Y."/>
            <person name="Zhang S."/>
            <person name="Jiang F."/>
            <person name="Zhang X."/>
            <person name="Ren Y."/>
            <person name="Wang B."/>
            <person name="Wang S."/>
            <person name="Lu Y."/>
            <person name="Wu K."/>
            <person name="Fan W."/>
            <person name="Wang G."/>
        </authorList>
    </citation>
    <scope>NUCLEOTIDE SEQUENCE</scope>
    <source>
        <strain evidence="1">12Hb</strain>
    </source>
</reference>